<dbReference type="SUPFAM" id="SSF54189">
    <property type="entry name" value="Ribosomal proteins S24e, L23 and L15e"/>
    <property type="match status" value="1"/>
</dbReference>
<evidence type="ECO:0000313" key="8">
    <source>
        <dbReference type="Proteomes" id="UP000325372"/>
    </source>
</evidence>
<keyword evidence="4 6" id="KW-0689">Ribosomal protein</keyword>
<dbReference type="GO" id="GO:1990904">
    <property type="term" value="C:ribonucleoprotein complex"/>
    <property type="evidence" value="ECO:0007669"/>
    <property type="project" value="UniProtKB-KW"/>
</dbReference>
<comment type="subunit">
    <text evidence="6">Part of the 50S ribosomal subunit. Contacts protein L29, and trigger factor when it is bound to the ribosome.</text>
</comment>
<dbReference type="PANTHER" id="PTHR11620">
    <property type="entry name" value="60S RIBOSOMAL PROTEIN L23A"/>
    <property type="match status" value="1"/>
</dbReference>
<dbReference type="Proteomes" id="UP000325372">
    <property type="component" value="Unassembled WGS sequence"/>
</dbReference>
<keyword evidence="3 6" id="KW-0694">RNA-binding</keyword>
<evidence type="ECO:0000256" key="6">
    <source>
        <dbReference type="HAMAP-Rule" id="MF_01369"/>
    </source>
</evidence>
<dbReference type="AlphaFoldDB" id="A0A5N0T9Z7"/>
<keyword evidence="8" id="KW-1185">Reference proteome</keyword>
<dbReference type="GO" id="GO:0006412">
    <property type="term" value="P:translation"/>
    <property type="evidence" value="ECO:0007669"/>
    <property type="project" value="UniProtKB-UniRule"/>
</dbReference>
<dbReference type="RefSeq" id="WP_150863573.1">
    <property type="nucleotide sequence ID" value="NZ_VYXP01000004.1"/>
</dbReference>
<dbReference type="NCBIfam" id="NF004363">
    <property type="entry name" value="PRK05738.2-4"/>
    <property type="match status" value="1"/>
</dbReference>
<proteinExistence type="inferred from homology"/>
<keyword evidence="2 6" id="KW-0699">rRNA-binding</keyword>
<comment type="function">
    <text evidence="6">One of the early assembly proteins it binds 23S rRNA. One of the proteins that surrounds the polypeptide exit tunnel on the outside of the ribosome. Forms the main docking site for trigger factor binding to the ribosome.</text>
</comment>
<evidence type="ECO:0000256" key="1">
    <source>
        <dbReference type="ARBA" id="ARBA00006700"/>
    </source>
</evidence>
<evidence type="ECO:0000313" key="7">
    <source>
        <dbReference type="EMBL" id="KAA9131782.1"/>
    </source>
</evidence>
<dbReference type="GO" id="GO:0019843">
    <property type="term" value="F:rRNA binding"/>
    <property type="evidence" value="ECO:0007669"/>
    <property type="project" value="UniProtKB-UniRule"/>
</dbReference>
<dbReference type="NCBIfam" id="NF004359">
    <property type="entry name" value="PRK05738.1-3"/>
    <property type="match status" value="1"/>
</dbReference>
<dbReference type="InterPro" id="IPR012678">
    <property type="entry name" value="Ribosomal_uL23/eL15/eS24_sf"/>
</dbReference>
<gene>
    <name evidence="6" type="primary">rplW</name>
    <name evidence="7" type="ORF">F3N42_06275</name>
</gene>
<comment type="caution">
    <text evidence="7">The sequence shown here is derived from an EMBL/GenBank/DDBJ whole genome shotgun (WGS) entry which is preliminary data.</text>
</comment>
<reference evidence="7 8" key="1">
    <citation type="submission" date="2019-09" db="EMBL/GenBank/DDBJ databases">
        <title>Wenzhouxiangella sp. Genome sequencing and assembly.</title>
        <authorList>
            <person name="Zhang R."/>
        </authorList>
    </citation>
    <scope>NUCLEOTIDE SEQUENCE [LARGE SCALE GENOMIC DNA]</scope>
    <source>
        <strain evidence="7 8">W260</strain>
    </source>
</reference>
<evidence type="ECO:0000256" key="2">
    <source>
        <dbReference type="ARBA" id="ARBA00022730"/>
    </source>
</evidence>
<comment type="similarity">
    <text evidence="1 6">Belongs to the universal ribosomal protein uL23 family.</text>
</comment>
<sequence>MSNDNIYNVLLAPRVTEKTARVGEQGNQYVFRVATDATKQDIRAAIEQLFEVTVESVRVANVKGKTKAFKMRPGKRKDWKKAYVRVQEGQVIDLLGEESA</sequence>
<evidence type="ECO:0000256" key="5">
    <source>
        <dbReference type="ARBA" id="ARBA00023274"/>
    </source>
</evidence>
<name>A0A5N0T9Z7_9GAMM</name>
<dbReference type="InterPro" id="IPR012677">
    <property type="entry name" value="Nucleotide-bd_a/b_plait_sf"/>
</dbReference>
<organism evidence="7 8">
    <name type="scientific">Marinihelvus fidelis</name>
    <dbReference type="NCBI Taxonomy" id="2613842"/>
    <lineage>
        <taxon>Bacteria</taxon>
        <taxon>Pseudomonadati</taxon>
        <taxon>Pseudomonadota</taxon>
        <taxon>Gammaproteobacteria</taxon>
        <taxon>Chromatiales</taxon>
        <taxon>Wenzhouxiangellaceae</taxon>
        <taxon>Marinihelvus</taxon>
    </lineage>
</organism>
<dbReference type="Pfam" id="PF00276">
    <property type="entry name" value="Ribosomal_L23"/>
    <property type="match status" value="1"/>
</dbReference>
<keyword evidence="5 6" id="KW-0687">Ribonucleoprotein</keyword>
<dbReference type="EMBL" id="VYXP01000004">
    <property type="protein sequence ID" value="KAA9131782.1"/>
    <property type="molecule type" value="Genomic_DNA"/>
</dbReference>
<protein>
    <recommendedName>
        <fullName evidence="6">Large ribosomal subunit protein uL23</fullName>
    </recommendedName>
</protein>
<dbReference type="HAMAP" id="MF_01369_B">
    <property type="entry name" value="Ribosomal_uL23_B"/>
    <property type="match status" value="1"/>
</dbReference>
<dbReference type="FunFam" id="3.30.70.330:FF:000001">
    <property type="entry name" value="50S ribosomal protein L23"/>
    <property type="match status" value="1"/>
</dbReference>
<dbReference type="InterPro" id="IPR013025">
    <property type="entry name" value="Ribosomal_uL23-like"/>
</dbReference>
<dbReference type="Gene3D" id="3.30.70.330">
    <property type="match status" value="1"/>
</dbReference>
<dbReference type="GO" id="GO:0005840">
    <property type="term" value="C:ribosome"/>
    <property type="evidence" value="ECO:0007669"/>
    <property type="project" value="UniProtKB-KW"/>
</dbReference>
<evidence type="ECO:0000256" key="4">
    <source>
        <dbReference type="ARBA" id="ARBA00022980"/>
    </source>
</evidence>
<dbReference type="GO" id="GO:0003735">
    <property type="term" value="F:structural constituent of ribosome"/>
    <property type="evidence" value="ECO:0007669"/>
    <property type="project" value="InterPro"/>
</dbReference>
<evidence type="ECO:0000256" key="3">
    <source>
        <dbReference type="ARBA" id="ARBA00022884"/>
    </source>
</evidence>
<accession>A0A5N0T9Z7</accession>